<reference evidence="4 5" key="1">
    <citation type="submission" date="2015-08" db="EMBL/GenBank/DDBJ databases">
        <authorList>
            <person name="Babu N.S."/>
            <person name="Beckwith C.J."/>
            <person name="Beseler K.G."/>
            <person name="Brison A."/>
            <person name="Carone J.V."/>
            <person name="Caskin T.P."/>
            <person name="Diamond M."/>
            <person name="Durham M.E."/>
            <person name="Foxe J.M."/>
            <person name="Go M."/>
            <person name="Henderson B.A."/>
            <person name="Jones I.B."/>
            <person name="McGettigan J.A."/>
            <person name="Micheletti S.J."/>
            <person name="Nasrallah M.E."/>
            <person name="Ortiz D."/>
            <person name="Piller C.R."/>
            <person name="Privatt S.R."/>
            <person name="Schneider S.L."/>
            <person name="Sharp S."/>
            <person name="Smith T.C."/>
            <person name="Stanton J.D."/>
            <person name="Ullery H.E."/>
            <person name="Wilson R.J."/>
            <person name="Serrano M.G."/>
            <person name="Buck G."/>
            <person name="Lee V."/>
            <person name="Wang Y."/>
            <person name="Carvalho R."/>
            <person name="Voegtly L."/>
            <person name="Shi R."/>
            <person name="Duckworth R."/>
            <person name="Johnson A."/>
            <person name="Loviza R."/>
            <person name="Walstead R."/>
            <person name="Shah Z."/>
            <person name="Kiflezghi M."/>
            <person name="Wade K."/>
            <person name="Ball S.L."/>
            <person name="Bradley K.W."/>
            <person name="Asai D.J."/>
            <person name="Bowman C.A."/>
            <person name="Russell D.A."/>
            <person name="Pope W.H."/>
            <person name="Jacobs-Sera D."/>
            <person name="Hendrix R.W."/>
            <person name="Hatfull G.F."/>
        </authorList>
    </citation>
    <scope>NUCLEOTIDE SEQUENCE [LARGE SCALE GENOMIC DNA]</scope>
    <source>
        <strain evidence="4 5">DSM 27710</strain>
    </source>
</reference>
<dbReference type="SUPFAM" id="SSF55729">
    <property type="entry name" value="Acyl-CoA N-acyltransferases (Nat)"/>
    <property type="match status" value="1"/>
</dbReference>
<evidence type="ECO:0000313" key="5">
    <source>
        <dbReference type="Proteomes" id="UP000055590"/>
    </source>
</evidence>
<feature type="domain" description="N-acetyltransferase" evidence="3">
    <location>
        <begin position="3"/>
        <end position="145"/>
    </location>
</feature>
<dbReference type="STRING" id="1391653.AKJ08_2356"/>
<dbReference type="InterPro" id="IPR016181">
    <property type="entry name" value="Acyl_CoA_acyltransferase"/>
</dbReference>
<dbReference type="Proteomes" id="UP000055590">
    <property type="component" value="Chromosome"/>
</dbReference>
<keyword evidence="1 4" id="KW-0808">Transferase</keyword>
<dbReference type="EMBL" id="CP012332">
    <property type="protein sequence ID" value="AKU91969.1"/>
    <property type="molecule type" value="Genomic_DNA"/>
</dbReference>
<gene>
    <name evidence="4" type="ORF">AKJ08_2356</name>
</gene>
<evidence type="ECO:0000256" key="2">
    <source>
        <dbReference type="ARBA" id="ARBA00023315"/>
    </source>
</evidence>
<keyword evidence="5" id="KW-1185">Reference proteome</keyword>
<dbReference type="OrthoDB" id="9789605at2"/>
<evidence type="ECO:0000256" key="1">
    <source>
        <dbReference type="ARBA" id="ARBA00022679"/>
    </source>
</evidence>
<dbReference type="PROSITE" id="PS51186">
    <property type="entry name" value="GNAT"/>
    <property type="match status" value="1"/>
</dbReference>
<keyword evidence="2" id="KW-0012">Acyltransferase</keyword>
<dbReference type="GO" id="GO:0016747">
    <property type="term" value="F:acyltransferase activity, transferring groups other than amino-acyl groups"/>
    <property type="evidence" value="ECO:0007669"/>
    <property type="project" value="InterPro"/>
</dbReference>
<name>A0A0K1PFS6_9BACT</name>
<dbReference type="NCBIfam" id="NF007807">
    <property type="entry name" value="PRK10514.1"/>
    <property type="match status" value="1"/>
</dbReference>
<protein>
    <submittedName>
        <fullName evidence="4">Histone acetyltransferase HPA2</fullName>
    </submittedName>
</protein>
<dbReference type="PATRIC" id="fig|1391653.3.peg.2457"/>
<proteinExistence type="predicted"/>
<sequence>MQITIRPFHAADTEALVEIWRRAVLETHDFLAKADFDDIHEKLGSVYLPAVNVHVACADGRPVGFIGMGGRHVEMLFVDPAVMGSGIGRRLLNHVAGDRPLTVDVNEQNPKAVGFYLRYGILQTGRSETDGQGRPYPLLHLAMPA</sequence>
<dbReference type="Gene3D" id="3.40.630.30">
    <property type="match status" value="1"/>
</dbReference>
<dbReference type="Pfam" id="PF13673">
    <property type="entry name" value="Acetyltransf_10"/>
    <property type="match status" value="1"/>
</dbReference>
<dbReference type="InterPro" id="IPR000182">
    <property type="entry name" value="GNAT_dom"/>
</dbReference>
<evidence type="ECO:0000313" key="4">
    <source>
        <dbReference type="EMBL" id="AKU91969.1"/>
    </source>
</evidence>
<dbReference type="AlphaFoldDB" id="A0A0K1PFS6"/>
<dbReference type="CDD" id="cd04301">
    <property type="entry name" value="NAT_SF"/>
    <property type="match status" value="1"/>
</dbReference>
<evidence type="ECO:0000259" key="3">
    <source>
        <dbReference type="PROSITE" id="PS51186"/>
    </source>
</evidence>
<dbReference type="KEGG" id="vin:AKJ08_2356"/>
<dbReference type="RefSeq" id="WP_050727551.1">
    <property type="nucleotide sequence ID" value="NZ_CP012332.1"/>
</dbReference>
<organism evidence="4 5">
    <name type="scientific">Vulgatibacter incomptus</name>
    <dbReference type="NCBI Taxonomy" id="1391653"/>
    <lineage>
        <taxon>Bacteria</taxon>
        <taxon>Pseudomonadati</taxon>
        <taxon>Myxococcota</taxon>
        <taxon>Myxococcia</taxon>
        <taxon>Myxococcales</taxon>
        <taxon>Cystobacterineae</taxon>
        <taxon>Vulgatibacteraceae</taxon>
        <taxon>Vulgatibacter</taxon>
    </lineage>
</organism>
<accession>A0A0K1PFS6</accession>
<dbReference type="PANTHER" id="PTHR43800:SF1">
    <property type="entry name" value="PEPTIDYL-LYSINE N-ACETYLTRANSFERASE YJAB"/>
    <property type="match status" value="1"/>
</dbReference>
<dbReference type="PANTHER" id="PTHR43800">
    <property type="entry name" value="PEPTIDYL-LYSINE N-ACETYLTRANSFERASE YJAB"/>
    <property type="match status" value="1"/>
</dbReference>